<dbReference type="EMBL" id="WIXE01013638">
    <property type="protein sequence ID" value="KAK5974920.1"/>
    <property type="molecule type" value="Genomic_DNA"/>
</dbReference>
<feature type="transmembrane region" description="Helical" evidence="1">
    <location>
        <begin position="53"/>
        <end position="75"/>
    </location>
</feature>
<comment type="caution">
    <text evidence="2">The sequence shown here is derived from an EMBL/GenBank/DDBJ whole genome shotgun (WGS) entry which is preliminary data.</text>
</comment>
<evidence type="ECO:0000313" key="2">
    <source>
        <dbReference type="EMBL" id="KAK5974920.1"/>
    </source>
</evidence>
<keyword evidence="1" id="KW-1133">Transmembrane helix</keyword>
<feature type="transmembrane region" description="Helical" evidence="1">
    <location>
        <begin position="28"/>
        <end position="46"/>
    </location>
</feature>
<name>A0AAN8FRA2_TRICO</name>
<gene>
    <name evidence="2" type="ORF">GCK32_016575</name>
</gene>
<reference evidence="2 3" key="1">
    <citation type="submission" date="2019-10" db="EMBL/GenBank/DDBJ databases">
        <title>Assembly and Annotation for the nematode Trichostrongylus colubriformis.</title>
        <authorList>
            <person name="Martin J."/>
        </authorList>
    </citation>
    <scope>NUCLEOTIDE SEQUENCE [LARGE SCALE GENOMIC DNA]</scope>
    <source>
        <strain evidence="2">G859</strain>
        <tissue evidence="2">Whole worm</tissue>
    </source>
</reference>
<protein>
    <submittedName>
        <fullName evidence="2">Uncharacterized protein</fullName>
    </submittedName>
</protein>
<accession>A0AAN8FRA2</accession>
<dbReference type="Proteomes" id="UP001331761">
    <property type="component" value="Unassembled WGS sequence"/>
</dbReference>
<keyword evidence="3" id="KW-1185">Reference proteome</keyword>
<proteinExistence type="predicted"/>
<evidence type="ECO:0000313" key="3">
    <source>
        <dbReference type="Proteomes" id="UP001331761"/>
    </source>
</evidence>
<dbReference type="AlphaFoldDB" id="A0AAN8FRA2"/>
<feature type="transmembrane region" description="Helical" evidence="1">
    <location>
        <begin position="81"/>
        <end position="105"/>
    </location>
</feature>
<organism evidence="2 3">
    <name type="scientific">Trichostrongylus colubriformis</name>
    <name type="common">Black scour worm</name>
    <dbReference type="NCBI Taxonomy" id="6319"/>
    <lineage>
        <taxon>Eukaryota</taxon>
        <taxon>Metazoa</taxon>
        <taxon>Ecdysozoa</taxon>
        <taxon>Nematoda</taxon>
        <taxon>Chromadorea</taxon>
        <taxon>Rhabditida</taxon>
        <taxon>Rhabditina</taxon>
        <taxon>Rhabditomorpha</taxon>
        <taxon>Strongyloidea</taxon>
        <taxon>Trichostrongylidae</taxon>
        <taxon>Trichostrongylus</taxon>
    </lineage>
</organism>
<keyword evidence="1" id="KW-0472">Membrane</keyword>
<sequence length="114" mass="12221">MTFLIVSSIIILASAIYSVITAKSGVNYTLAIGIILFILVLAGVITKSSVCMLGVVIVAIILIITAIVNLVLFFMDDRIKFFSLGGIVVFIILVVFLCLSCHICYAGNALRASY</sequence>
<keyword evidence="1" id="KW-0812">Transmembrane</keyword>
<evidence type="ECO:0000256" key="1">
    <source>
        <dbReference type="SAM" id="Phobius"/>
    </source>
</evidence>